<keyword evidence="1 2" id="KW-0238">DNA-binding</keyword>
<evidence type="ECO:0000256" key="1">
    <source>
        <dbReference type="ARBA" id="ARBA00023125"/>
    </source>
</evidence>
<feature type="domain" description="HTH tetR-type" evidence="3">
    <location>
        <begin position="6"/>
        <end position="66"/>
    </location>
</feature>
<dbReference type="InterPro" id="IPR050109">
    <property type="entry name" value="HTH-type_TetR-like_transc_reg"/>
</dbReference>
<protein>
    <submittedName>
        <fullName evidence="4">TetR/AcrR family transcriptional regulator</fullName>
    </submittedName>
</protein>
<dbReference type="Pfam" id="PF00440">
    <property type="entry name" value="TetR_N"/>
    <property type="match status" value="1"/>
</dbReference>
<dbReference type="PANTHER" id="PTHR30055">
    <property type="entry name" value="HTH-TYPE TRANSCRIPTIONAL REGULATOR RUTR"/>
    <property type="match status" value="1"/>
</dbReference>
<reference evidence="4" key="2">
    <citation type="submission" date="2023-07" db="EMBL/GenBank/DDBJ databases">
        <authorList>
            <person name="Sun H."/>
        </authorList>
    </citation>
    <scope>NUCLEOTIDE SEQUENCE</scope>
    <source>
        <strain evidence="4">05753</strain>
    </source>
</reference>
<name>A0ABT8T2E1_9HYPH</name>
<accession>A0ABT8T2E1</accession>
<dbReference type="Proteomes" id="UP001169006">
    <property type="component" value="Unassembled WGS sequence"/>
</dbReference>
<evidence type="ECO:0000313" key="5">
    <source>
        <dbReference type="Proteomes" id="UP001169006"/>
    </source>
</evidence>
<dbReference type="InterPro" id="IPR009057">
    <property type="entry name" value="Homeodomain-like_sf"/>
</dbReference>
<dbReference type="PANTHER" id="PTHR30055:SF148">
    <property type="entry name" value="TETR-FAMILY TRANSCRIPTIONAL REGULATOR"/>
    <property type="match status" value="1"/>
</dbReference>
<dbReference type="PROSITE" id="PS50977">
    <property type="entry name" value="HTH_TETR_2"/>
    <property type="match status" value="1"/>
</dbReference>
<comment type="caution">
    <text evidence="4">The sequence shown here is derived from an EMBL/GenBank/DDBJ whole genome shotgun (WGS) entry which is preliminary data.</text>
</comment>
<dbReference type="PRINTS" id="PR00455">
    <property type="entry name" value="HTHTETR"/>
</dbReference>
<evidence type="ECO:0000256" key="2">
    <source>
        <dbReference type="PROSITE-ProRule" id="PRU00335"/>
    </source>
</evidence>
<feature type="DNA-binding region" description="H-T-H motif" evidence="2">
    <location>
        <begin position="29"/>
        <end position="48"/>
    </location>
</feature>
<dbReference type="Gene3D" id="1.10.357.10">
    <property type="entry name" value="Tetracycline Repressor, domain 2"/>
    <property type="match status" value="1"/>
</dbReference>
<dbReference type="SUPFAM" id="SSF46689">
    <property type="entry name" value="Homeodomain-like"/>
    <property type="match status" value="1"/>
</dbReference>
<dbReference type="RefSeq" id="WP_302079158.1">
    <property type="nucleotide sequence ID" value="NZ_JAUKWQ010000011.1"/>
</dbReference>
<organism evidence="4 5">
    <name type="scientific">Rhizobium oryzicola</name>
    <dbReference type="NCBI Taxonomy" id="1232668"/>
    <lineage>
        <taxon>Bacteria</taxon>
        <taxon>Pseudomonadati</taxon>
        <taxon>Pseudomonadota</taxon>
        <taxon>Alphaproteobacteria</taxon>
        <taxon>Hyphomicrobiales</taxon>
        <taxon>Rhizobiaceae</taxon>
        <taxon>Rhizobium/Agrobacterium group</taxon>
        <taxon>Rhizobium</taxon>
    </lineage>
</organism>
<dbReference type="InterPro" id="IPR041479">
    <property type="entry name" value="TetR_CgmR_C"/>
</dbReference>
<proteinExistence type="predicted"/>
<dbReference type="EMBL" id="JAUKWQ010000011">
    <property type="protein sequence ID" value="MDO1584895.1"/>
    <property type="molecule type" value="Genomic_DNA"/>
</dbReference>
<dbReference type="Pfam" id="PF17937">
    <property type="entry name" value="TetR_C_28"/>
    <property type="match status" value="1"/>
</dbReference>
<keyword evidence="5" id="KW-1185">Reference proteome</keyword>
<dbReference type="InterPro" id="IPR001647">
    <property type="entry name" value="HTH_TetR"/>
</dbReference>
<gene>
    <name evidence="4" type="ORF">Q2T52_22635</name>
</gene>
<sequence>MGRNRKISKDEILDAAARVVVKLGATGLSIDAVAQEAGVSKATVVYDHKSKSALLDALIEREIKAEVERIDASVQAHGDTPHPELFGRIAALEQPISESDRAIATTISASMADDDKLRLHMQELTTADLQAMASGPKPRAALLAYLALTGFYCTELFGFHTFPEAERREILEAIRAIYTIFPE</sequence>
<evidence type="ECO:0000259" key="3">
    <source>
        <dbReference type="PROSITE" id="PS50977"/>
    </source>
</evidence>
<reference evidence="4" key="1">
    <citation type="journal article" date="2015" name="Int. J. Syst. Evol. Microbiol.">
        <title>Rhizobium oryzicola sp. nov., potential plant-growth-promoting endophytic bacteria isolated from rice roots.</title>
        <authorList>
            <person name="Zhang X.X."/>
            <person name="Gao J.S."/>
            <person name="Cao Y.H."/>
            <person name="Sheirdil R.A."/>
            <person name="Wang X.C."/>
            <person name="Zhang L."/>
        </authorList>
    </citation>
    <scope>NUCLEOTIDE SEQUENCE</scope>
    <source>
        <strain evidence="4">05753</strain>
    </source>
</reference>
<evidence type="ECO:0000313" key="4">
    <source>
        <dbReference type="EMBL" id="MDO1584895.1"/>
    </source>
</evidence>